<feature type="compositionally biased region" description="Polar residues" evidence="1">
    <location>
        <begin position="1"/>
        <end position="14"/>
    </location>
</feature>
<sequence>MINNIGQQECQRSNFCKKKPSNKEISSPGSQAPRQEGPFTVIAVDQYNVKYMDRKKKKIANKDDVRLVNESSMKEEAEEA</sequence>
<evidence type="ECO:0000313" key="2">
    <source>
        <dbReference type="Proteomes" id="UP000095282"/>
    </source>
</evidence>
<feature type="region of interest" description="Disordered" evidence="1">
    <location>
        <begin position="1"/>
        <end position="38"/>
    </location>
</feature>
<keyword evidence="2" id="KW-1185">Reference proteome</keyword>
<evidence type="ECO:0000313" key="3">
    <source>
        <dbReference type="WBParaSite" id="Csp11.Scaffold629.g9413.t1"/>
    </source>
</evidence>
<name>A0A1I7UHL7_9PELO</name>
<evidence type="ECO:0000256" key="1">
    <source>
        <dbReference type="SAM" id="MobiDB-lite"/>
    </source>
</evidence>
<accession>A0A1I7UHL7</accession>
<reference evidence="3" key="1">
    <citation type="submission" date="2016-11" db="UniProtKB">
        <authorList>
            <consortium name="WormBaseParasite"/>
        </authorList>
    </citation>
    <scope>IDENTIFICATION</scope>
</reference>
<proteinExistence type="predicted"/>
<dbReference type="AlphaFoldDB" id="A0A1I7UHL7"/>
<protein>
    <submittedName>
        <fullName evidence="3">Zgc:</fullName>
    </submittedName>
</protein>
<dbReference type="WBParaSite" id="Csp11.Scaffold629.g9413.t1">
    <property type="protein sequence ID" value="Csp11.Scaffold629.g9413.t1"/>
    <property type="gene ID" value="Csp11.Scaffold629.g9413"/>
</dbReference>
<feature type="compositionally biased region" description="Polar residues" evidence="1">
    <location>
        <begin position="23"/>
        <end position="33"/>
    </location>
</feature>
<organism evidence="2 3">
    <name type="scientific">Caenorhabditis tropicalis</name>
    <dbReference type="NCBI Taxonomy" id="1561998"/>
    <lineage>
        <taxon>Eukaryota</taxon>
        <taxon>Metazoa</taxon>
        <taxon>Ecdysozoa</taxon>
        <taxon>Nematoda</taxon>
        <taxon>Chromadorea</taxon>
        <taxon>Rhabditida</taxon>
        <taxon>Rhabditina</taxon>
        <taxon>Rhabditomorpha</taxon>
        <taxon>Rhabditoidea</taxon>
        <taxon>Rhabditidae</taxon>
        <taxon>Peloderinae</taxon>
        <taxon>Caenorhabditis</taxon>
    </lineage>
</organism>
<dbReference type="Proteomes" id="UP000095282">
    <property type="component" value="Unplaced"/>
</dbReference>